<dbReference type="EMBL" id="VUOA01000022">
    <property type="protein sequence ID" value="KAA2236916.1"/>
    <property type="molecule type" value="Genomic_DNA"/>
</dbReference>
<feature type="transmembrane region" description="Helical" evidence="5">
    <location>
        <begin position="28"/>
        <end position="48"/>
    </location>
</feature>
<evidence type="ECO:0000313" key="7">
    <source>
        <dbReference type="EMBL" id="KAA2236916.1"/>
    </source>
</evidence>
<feature type="domain" description="O-antigen ligase-related" evidence="6">
    <location>
        <begin position="126"/>
        <end position="267"/>
    </location>
</feature>
<evidence type="ECO:0000256" key="1">
    <source>
        <dbReference type="ARBA" id="ARBA00004141"/>
    </source>
</evidence>
<feature type="transmembrane region" description="Helical" evidence="5">
    <location>
        <begin position="75"/>
        <end position="94"/>
    </location>
</feature>
<organism evidence="7 8">
    <name type="scientific">Salinarimonas soli</name>
    <dbReference type="NCBI Taxonomy" id="1638099"/>
    <lineage>
        <taxon>Bacteria</taxon>
        <taxon>Pseudomonadati</taxon>
        <taxon>Pseudomonadota</taxon>
        <taxon>Alphaproteobacteria</taxon>
        <taxon>Hyphomicrobiales</taxon>
        <taxon>Salinarimonadaceae</taxon>
        <taxon>Salinarimonas</taxon>
    </lineage>
</organism>
<comment type="subcellular location">
    <subcellularLocation>
        <location evidence="1">Membrane</location>
        <topology evidence="1">Multi-pass membrane protein</topology>
    </subcellularLocation>
</comment>
<dbReference type="InterPro" id="IPR051533">
    <property type="entry name" value="WaaL-like"/>
</dbReference>
<evidence type="ECO:0000259" key="6">
    <source>
        <dbReference type="Pfam" id="PF04932"/>
    </source>
</evidence>
<accession>A0A5B2VE52</accession>
<name>A0A5B2VE52_9HYPH</name>
<dbReference type="PANTHER" id="PTHR37422">
    <property type="entry name" value="TEICHURONIC ACID BIOSYNTHESIS PROTEIN TUAE"/>
    <property type="match status" value="1"/>
</dbReference>
<feature type="transmembrane region" description="Helical" evidence="5">
    <location>
        <begin position="290"/>
        <end position="308"/>
    </location>
</feature>
<dbReference type="PANTHER" id="PTHR37422:SF23">
    <property type="entry name" value="TEICHURONIC ACID BIOSYNTHESIS PROTEIN TUAE"/>
    <property type="match status" value="1"/>
</dbReference>
<dbReference type="InterPro" id="IPR007016">
    <property type="entry name" value="O-antigen_ligase-rel_domated"/>
</dbReference>
<comment type="caution">
    <text evidence="7">The sequence shown here is derived from an EMBL/GenBank/DDBJ whole genome shotgun (WGS) entry which is preliminary data.</text>
</comment>
<reference evidence="7 8" key="2">
    <citation type="submission" date="2019-09" db="EMBL/GenBank/DDBJ databases">
        <authorList>
            <person name="Jin C."/>
        </authorList>
    </citation>
    <scope>NUCLEOTIDE SEQUENCE [LARGE SCALE GENOMIC DNA]</scope>
    <source>
        <strain evidence="7 8">BN140002</strain>
    </source>
</reference>
<evidence type="ECO:0000256" key="2">
    <source>
        <dbReference type="ARBA" id="ARBA00022692"/>
    </source>
</evidence>
<dbReference type="RefSeq" id="WP_149818188.1">
    <property type="nucleotide sequence ID" value="NZ_VUOA01000022.1"/>
</dbReference>
<dbReference type="GO" id="GO:0016874">
    <property type="term" value="F:ligase activity"/>
    <property type="evidence" value="ECO:0007669"/>
    <property type="project" value="UniProtKB-KW"/>
</dbReference>
<keyword evidence="2 5" id="KW-0812">Transmembrane</keyword>
<evidence type="ECO:0000256" key="3">
    <source>
        <dbReference type="ARBA" id="ARBA00022989"/>
    </source>
</evidence>
<dbReference type="AlphaFoldDB" id="A0A5B2VE52"/>
<gene>
    <name evidence="7" type="ORF">F0L46_13075</name>
</gene>
<evidence type="ECO:0000313" key="8">
    <source>
        <dbReference type="Proteomes" id="UP000323142"/>
    </source>
</evidence>
<sequence length="377" mass="39494">MGLPLLVTLTFVRAFLLAADKDEANQLVRFIALAGLAYALYSIPAVVIDPKSLLWREKEAYLSNLTGTFVNRNTAATYFGTISILWLLLLLRAVRRSTGGELGVRLTLAHWSRNGVPKEVILASIGLVACMTALGMTGSRAGLVLSLLALAVAGLAWTARTQRRFGGLRALAVMAAVVAVALELLGGLVMGRISTRGFEDISRTDTYWAVLGMIRDHPWLGIGLGQFETVFPAYRSGVGATAGVFDKAHSVPLEIAVELGLPVAAMVLAAWALCAAALVRGVVRRRRARFLTVGGMAVGLLGSLHAIVDFSLQIPGYAVVFAAVTATGLAQAVASSVEESAAAQGLSAAAQGRAATEADLASCVEGPAPKLPFKARS</sequence>
<evidence type="ECO:0000256" key="5">
    <source>
        <dbReference type="SAM" id="Phobius"/>
    </source>
</evidence>
<evidence type="ECO:0000256" key="4">
    <source>
        <dbReference type="ARBA" id="ARBA00023136"/>
    </source>
</evidence>
<reference evidence="7 8" key="1">
    <citation type="submission" date="2019-09" db="EMBL/GenBank/DDBJ databases">
        <title>Salinarimonas rosea gen. nov., sp. nov., a new member of the a-2 subgroup of the Proteobacteria.</title>
        <authorList>
            <person name="Liu J."/>
        </authorList>
    </citation>
    <scope>NUCLEOTIDE SEQUENCE [LARGE SCALE GENOMIC DNA]</scope>
    <source>
        <strain evidence="7 8">BN140002</strain>
    </source>
</reference>
<dbReference type="Proteomes" id="UP000323142">
    <property type="component" value="Unassembled WGS sequence"/>
</dbReference>
<feature type="transmembrane region" description="Helical" evidence="5">
    <location>
        <begin position="259"/>
        <end position="278"/>
    </location>
</feature>
<keyword evidence="4 5" id="KW-0472">Membrane</keyword>
<feature type="transmembrane region" description="Helical" evidence="5">
    <location>
        <begin position="171"/>
        <end position="193"/>
    </location>
</feature>
<keyword evidence="3 5" id="KW-1133">Transmembrane helix</keyword>
<dbReference type="GO" id="GO:0016020">
    <property type="term" value="C:membrane"/>
    <property type="evidence" value="ECO:0007669"/>
    <property type="project" value="UniProtKB-SubCell"/>
</dbReference>
<feature type="transmembrane region" description="Helical" evidence="5">
    <location>
        <begin position="141"/>
        <end position="159"/>
    </location>
</feature>
<keyword evidence="7" id="KW-0436">Ligase</keyword>
<dbReference type="Pfam" id="PF04932">
    <property type="entry name" value="Wzy_C"/>
    <property type="match status" value="1"/>
</dbReference>
<protein>
    <submittedName>
        <fullName evidence="7">O-antigen ligase domain-containing protein</fullName>
    </submittedName>
</protein>
<feature type="transmembrane region" description="Helical" evidence="5">
    <location>
        <begin position="314"/>
        <end position="334"/>
    </location>
</feature>
<dbReference type="OrthoDB" id="4391260at2"/>
<keyword evidence="8" id="KW-1185">Reference proteome</keyword>
<proteinExistence type="predicted"/>